<keyword evidence="2" id="KW-0540">Nuclease</keyword>
<accession>A0A6N3EX35</accession>
<name>A0A6N3EX35_9CLOT</name>
<dbReference type="Pfam" id="PF01368">
    <property type="entry name" value="DHH"/>
    <property type="match status" value="1"/>
</dbReference>
<dbReference type="RefSeq" id="WP_156561675.1">
    <property type="nucleotide sequence ID" value="NZ_CACRTV010000057.1"/>
</dbReference>
<dbReference type="EC" id="3.1.-.-" evidence="2"/>
<dbReference type="GO" id="GO:0004527">
    <property type="term" value="F:exonuclease activity"/>
    <property type="evidence" value="ECO:0007669"/>
    <property type="project" value="UniProtKB-KW"/>
</dbReference>
<reference evidence="2" key="1">
    <citation type="submission" date="2019-11" db="EMBL/GenBank/DDBJ databases">
        <authorList>
            <person name="Feng L."/>
        </authorList>
    </citation>
    <scope>NUCLEOTIDE SEQUENCE</scope>
    <source>
        <strain evidence="2">CParaputrificumLFYP93</strain>
    </source>
</reference>
<sequence>MNRFREQLRELGLGEILEPVAYEYPGFTGDERFFAALDDIIKNNKSVLIHPDSDPDGAYSAKIMHKCLAKLGHTNMDIYRLRERSHKLTDMAVNEAIYNKYDYMIILDSSTNDMYNITKLTTYGVIPIVLDHHVGNYDLNLYPKDAIIINTIYENAIRGHEEFRLCGGGLTFCLVSEYLRRNNRKYSDLAPYALVALYADCIDMTKELNRSIYYMATSVPRGELPPDIKYFLEDYAVFSRRFIEFTLVPKINALFRTENLELLNQYLFDNLSYDKNIKLVALIKDLHSFTREQVLMLTDVVEKRNLENIVLANLTHSGKAVQLNKLYNYTGLVANNISTEYGKPCVVLCDTGDYIKASFRDLLSRNYLPIFKQFCNAEGHGAAFAINIPYNTYREFVTYLENTVDRKFSIAGVDEPIEVECDSLMPDLELIEDVALFNEFSGIKVPIAILKKKNNLTCKSSYSKSHPYNYKWGDYNIESSSRLIPGRVIKIKPVKTKSLKLIVYNRNVAI</sequence>
<protein>
    <submittedName>
        <fullName evidence="2">Single-stranded-DNA-specific exonuclease RecJ</fullName>
        <ecNumber evidence="2">3.1.-.-</ecNumber>
    </submittedName>
</protein>
<keyword evidence="2" id="KW-0378">Hydrolase</keyword>
<dbReference type="AlphaFoldDB" id="A0A6N3EX35"/>
<dbReference type="SUPFAM" id="SSF64182">
    <property type="entry name" value="DHH phosphoesterases"/>
    <property type="match status" value="1"/>
</dbReference>
<dbReference type="PANTHER" id="PTHR30255">
    <property type="entry name" value="SINGLE-STRANDED-DNA-SPECIFIC EXONUCLEASE RECJ"/>
    <property type="match status" value="1"/>
</dbReference>
<evidence type="ECO:0000313" key="2">
    <source>
        <dbReference type="EMBL" id="VYU44758.1"/>
    </source>
</evidence>
<organism evidence="2">
    <name type="scientific">Clostridium paraputrificum</name>
    <dbReference type="NCBI Taxonomy" id="29363"/>
    <lineage>
        <taxon>Bacteria</taxon>
        <taxon>Bacillati</taxon>
        <taxon>Bacillota</taxon>
        <taxon>Clostridia</taxon>
        <taxon>Eubacteriales</taxon>
        <taxon>Clostridiaceae</taxon>
        <taxon>Clostridium</taxon>
    </lineage>
</organism>
<proteinExistence type="predicted"/>
<evidence type="ECO:0000259" key="1">
    <source>
        <dbReference type="Pfam" id="PF01368"/>
    </source>
</evidence>
<dbReference type="InterPro" id="IPR001667">
    <property type="entry name" value="DDH_dom"/>
</dbReference>
<dbReference type="PANTHER" id="PTHR30255:SF2">
    <property type="entry name" value="SINGLE-STRANDED-DNA-SPECIFIC EXONUCLEASE RECJ"/>
    <property type="match status" value="1"/>
</dbReference>
<feature type="domain" description="DDH" evidence="1">
    <location>
        <begin position="47"/>
        <end position="185"/>
    </location>
</feature>
<dbReference type="InterPro" id="IPR038763">
    <property type="entry name" value="DHH_sf"/>
</dbReference>
<keyword evidence="2" id="KW-0269">Exonuclease</keyword>
<dbReference type="InterPro" id="IPR051673">
    <property type="entry name" value="SSDNA_exonuclease_RecJ"/>
</dbReference>
<dbReference type="EMBL" id="CACRTV010000057">
    <property type="protein sequence ID" value="VYU44758.1"/>
    <property type="molecule type" value="Genomic_DNA"/>
</dbReference>
<gene>
    <name evidence="2" type="primary">recJ_2</name>
    <name evidence="2" type="ORF">CPLFYP93_02305</name>
</gene>
<dbReference type="Gene3D" id="3.90.1640.30">
    <property type="match status" value="1"/>
</dbReference>
<dbReference type="Gene3D" id="3.10.310.30">
    <property type="match status" value="1"/>
</dbReference>